<protein>
    <submittedName>
        <fullName evidence="2">Uncharacterized protein</fullName>
    </submittedName>
</protein>
<sequence length="89" mass="10059">MNKIQITFLAIYAICIALGWLYGLNSSYQKLYPTIEPHIQKNHYEKFDAFLFKCFAYGVIGMEGSVQGLALGLLSPILMPIYGVYSVMQ</sequence>
<keyword evidence="1" id="KW-0812">Transmembrane</keyword>
<dbReference type="EMBL" id="MN739357">
    <property type="protein sequence ID" value="QHT00654.1"/>
    <property type="molecule type" value="Genomic_DNA"/>
</dbReference>
<keyword evidence="1" id="KW-1133">Transmembrane helix</keyword>
<feature type="transmembrane region" description="Helical" evidence="1">
    <location>
        <begin position="6"/>
        <end position="24"/>
    </location>
</feature>
<accession>A0A6C0CAV7</accession>
<evidence type="ECO:0000313" key="2">
    <source>
        <dbReference type="EMBL" id="QHT00654.1"/>
    </source>
</evidence>
<keyword evidence="1" id="KW-0472">Membrane</keyword>
<feature type="transmembrane region" description="Helical" evidence="1">
    <location>
        <begin position="69"/>
        <end position="88"/>
    </location>
</feature>
<evidence type="ECO:0000256" key="1">
    <source>
        <dbReference type="SAM" id="Phobius"/>
    </source>
</evidence>
<dbReference type="AlphaFoldDB" id="A0A6C0CAV7"/>
<proteinExistence type="predicted"/>
<reference evidence="2" key="1">
    <citation type="journal article" date="2020" name="Nature">
        <title>Giant virus diversity and host interactions through global metagenomics.</title>
        <authorList>
            <person name="Schulz F."/>
            <person name="Roux S."/>
            <person name="Paez-Espino D."/>
            <person name="Jungbluth S."/>
            <person name="Walsh D.A."/>
            <person name="Denef V.J."/>
            <person name="McMahon K.D."/>
            <person name="Konstantinidis K.T."/>
            <person name="Eloe-Fadrosh E.A."/>
            <person name="Kyrpides N.C."/>
            <person name="Woyke T."/>
        </authorList>
    </citation>
    <scope>NUCLEOTIDE SEQUENCE</scope>
    <source>
        <strain evidence="2">GVMAG-M-3300020192-26</strain>
    </source>
</reference>
<name>A0A6C0CAV7_9ZZZZ</name>
<organism evidence="2">
    <name type="scientific">viral metagenome</name>
    <dbReference type="NCBI Taxonomy" id="1070528"/>
    <lineage>
        <taxon>unclassified sequences</taxon>
        <taxon>metagenomes</taxon>
        <taxon>organismal metagenomes</taxon>
    </lineage>
</organism>